<comment type="caution">
    <text evidence="1">The sequence shown here is derived from an EMBL/GenBank/DDBJ whole genome shotgun (WGS) entry which is preliminary data.</text>
</comment>
<dbReference type="AlphaFoldDB" id="A0A814K2E0"/>
<reference evidence="1" key="1">
    <citation type="submission" date="2021-02" db="EMBL/GenBank/DDBJ databases">
        <authorList>
            <person name="Nowell W R."/>
        </authorList>
    </citation>
    <scope>NUCLEOTIDE SEQUENCE</scope>
    <source>
        <strain evidence="1">Ploen Becks lab</strain>
    </source>
</reference>
<dbReference type="Proteomes" id="UP000663879">
    <property type="component" value="Unassembled WGS sequence"/>
</dbReference>
<name>A0A814K2E0_9BILA</name>
<proteinExistence type="predicted"/>
<dbReference type="EMBL" id="CAJNOC010005241">
    <property type="protein sequence ID" value="CAF1046614.1"/>
    <property type="molecule type" value="Genomic_DNA"/>
</dbReference>
<evidence type="ECO:0000313" key="1">
    <source>
        <dbReference type="EMBL" id="CAF1046614.1"/>
    </source>
</evidence>
<protein>
    <submittedName>
        <fullName evidence="1">Uncharacterized protein</fullName>
    </submittedName>
</protein>
<sequence>MIIVFRVVYCAVNPNRKETLTRTVPQFLHE</sequence>
<keyword evidence="2" id="KW-1185">Reference proteome</keyword>
<gene>
    <name evidence="1" type="ORF">OXX778_LOCUS18616</name>
</gene>
<feature type="non-terminal residue" evidence="1">
    <location>
        <position position="30"/>
    </location>
</feature>
<accession>A0A814K2E0</accession>
<organism evidence="1 2">
    <name type="scientific">Brachionus calyciflorus</name>
    <dbReference type="NCBI Taxonomy" id="104777"/>
    <lineage>
        <taxon>Eukaryota</taxon>
        <taxon>Metazoa</taxon>
        <taxon>Spiralia</taxon>
        <taxon>Gnathifera</taxon>
        <taxon>Rotifera</taxon>
        <taxon>Eurotatoria</taxon>
        <taxon>Monogononta</taxon>
        <taxon>Pseudotrocha</taxon>
        <taxon>Ploima</taxon>
        <taxon>Brachionidae</taxon>
        <taxon>Brachionus</taxon>
    </lineage>
</organism>
<evidence type="ECO:0000313" key="2">
    <source>
        <dbReference type="Proteomes" id="UP000663879"/>
    </source>
</evidence>